<protein>
    <recommendedName>
        <fullName evidence="8">3-deoxy-D-manno-octulosonate 8-phosphate phosphatase</fullName>
    </recommendedName>
</protein>
<proteinExistence type="inferred from homology"/>
<gene>
    <name evidence="7" type="ORF">METZ01_LOCUS82948</name>
</gene>
<dbReference type="InterPro" id="IPR036412">
    <property type="entry name" value="HAD-like_sf"/>
</dbReference>
<dbReference type="FunFam" id="3.40.50.1000:FF:000029">
    <property type="entry name" value="3-deoxy-D-manno-octulosonate 8-phosphate phosphatase KdsC"/>
    <property type="match status" value="1"/>
</dbReference>
<evidence type="ECO:0000256" key="3">
    <source>
        <dbReference type="ARBA" id="ARBA00011881"/>
    </source>
</evidence>
<dbReference type="PIRSF" id="PIRSF006118">
    <property type="entry name" value="KDO8-P_Ptase"/>
    <property type="match status" value="1"/>
</dbReference>
<evidence type="ECO:0000256" key="2">
    <source>
        <dbReference type="ARBA" id="ARBA00005893"/>
    </source>
</evidence>
<dbReference type="Gene3D" id="3.40.50.1000">
    <property type="entry name" value="HAD superfamily/HAD-like"/>
    <property type="match status" value="1"/>
</dbReference>
<dbReference type="GO" id="GO:0016788">
    <property type="term" value="F:hydrolase activity, acting on ester bonds"/>
    <property type="evidence" value="ECO:0007669"/>
    <property type="project" value="InterPro"/>
</dbReference>
<dbReference type="InterPro" id="IPR010023">
    <property type="entry name" value="KdsC_fam"/>
</dbReference>
<evidence type="ECO:0000256" key="4">
    <source>
        <dbReference type="ARBA" id="ARBA00022723"/>
    </source>
</evidence>
<dbReference type="InterPro" id="IPR023214">
    <property type="entry name" value="HAD_sf"/>
</dbReference>
<reference evidence="7" key="1">
    <citation type="submission" date="2018-05" db="EMBL/GenBank/DDBJ databases">
        <authorList>
            <person name="Lanie J.A."/>
            <person name="Ng W.-L."/>
            <person name="Kazmierczak K.M."/>
            <person name="Andrzejewski T.M."/>
            <person name="Davidsen T.M."/>
            <person name="Wayne K.J."/>
            <person name="Tettelin H."/>
            <person name="Glass J.I."/>
            <person name="Rusch D."/>
            <person name="Podicherti R."/>
            <person name="Tsui H.-C.T."/>
            <person name="Winkler M.E."/>
        </authorList>
    </citation>
    <scope>NUCLEOTIDE SEQUENCE</scope>
</reference>
<keyword evidence="6" id="KW-0460">Magnesium</keyword>
<keyword evidence="5" id="KW-0378">Hydrolase</keyword>
<dbReference type="GO" id="GO:0008781">
    <property type="term" value="F:N-acylneuraminate cytidylyltransferase activity"/>
    <property type="evidence" value="ECO:0007669"/>
    <property type="project" value="TreeGrafter"/>
</dbReference>
<comment type="cofactor">
    <cofactor evidence="1">
        <name>Mg(2+)</name>
        <dbReference type="ChEBI" id="CHEBI:18420"/>
    </cofactor>
</comment>
<dbReference type="PANTHER" id="PTHR21485:SF3">
    <property type="entry name" value="N-ACYLNEURAMINATE CYTIDYLYLTRANSFERASE"/>
    <property type="match status" value="1"/>
</dbReference>
<sequence length="172" mass="19226">MQPIKLLICDVDGVLTDGKLIYMTNGEEAKNFSVLDGVGFHMLNRLGFNIKTAWITGRECATTAHRANKLKIDKVYNGVIEKIESYNDLKKEYNLEDHEICFIGDDIIDIPIFEKVGLAISVPNAPDYVIKYTHYTTTKAGGEGAVREVIDLIIESRGDFDGSINKLLSDLR</sequence>
<dbReference type="AlphaFoldDB" id="A0A381UQ41"/>
<dbReference type="SFLD" id="SFLDS00003">
    <property type="entry name" value="Haloacid_Dehalogenase"/>
    <property type="match status" value="1"/>
</dbReference>
<dbReference type="Pfam" id="PF08282">
    <property type="entry name" value="Hydrolase_3"/>
    <property type="match status" value="1"/>
</dbReference>
<comment type="similarity">
    <text evidence="2">Belongs to the KdsC family.</text>
</comment>
<evidence type="ECO:0000313" key="7">
    <source>
        <dbReference type="EMBL" id="SVA30094.1"/>
    </source>
</evidence>
<evidence type="ECO:0000256" key="6">
    <source>
        <dbReference type="ARBA" id="ARBA00022842"/>
    </source>
</evidence>
<name>A0A381UQ41_9ZZZZ</name>
<dbReference type="SUPFAM" id="SSF56784">
    <property type="entry name" value="HAD-like"/>
    <property type="match status" value="1"/>
</dbReference>
<evidence type="ECO:0008006" key="8">
    <source>
        <dbReference type="Google" id="ProtNLM"/>
    </source>
</evidence>
<organism evidence="7">
    <name type="scientific">marine metagenome</name>
    <dbReference type="NCBI Taxonomy" id="408172"/>
    <lineage>
        <taxon>unclassified sequences</taxon>
        <taxon>metagenomes</taxon>
        <taxon>ecological metagenomes</taxon>
    </lineage>
</organism>
<dbReference type="GO" id="GO:0046872">
    <property type="term" value="F:metal ion binding"/>
    <property type="evidence" value="ECO:0007669"/>
    <property type="project" value="UniProtKB-KW"/>
</dbReference>
<dbReference type="InterPro" id="IPR050793">
    <property type="entry name" value="CMP-NeuNAc_synthase"/>
</dbReference>
<keyword evidence="4" id="KW-0479">Metal-binding</keyword>
<evidence type="ECO:0000256" key="5">
    <source>
        <dbReference type="ARBA" id="ARBA00022801"/>
    </source>
</evidence>
<accession>A0A381UQ41</accession>
<dbReference type="NCBIfam" id="TIGR01670">
    <property type="entry name" value="KdsC-phosphatas"/>
    <property type="match status" value="1"/>
</dbReference>
<dbReference type="EMBL" id="UINC01006866">
    <property type="protein sequence ID" value="SVA30094.1"/>
    <property type="molecule type" value="Genomic_DNA"/>
</dbReference>
<dbReference type="SFLD" id="SFLDG01136">
    <property type="entry name" value="C1.6:_Phosphoserine_Phosphatas"/>
    <property type="match status" value="1"/>
</dbReference>
<dbReference type="SFLD" id="SFLDG01138">
    <property type="entry name" value="C1.6.2:_Deoxy-d-mannose-octulo"/>
    <property type="match status" value="1"/>
</dbReference>
<evidence type="ECO:0000256" key="1">
    <source>
        <dbReference type="ARBA" id="ARBA00001946"/>
    </source>
</evidence>
<dbReference type="PANTHER" id="PTHR21485">
    <property type="entry name" value="HAD SUPERFAMILY MEMBERS CMAS AND KDSC"/>
    <property type="match status" value="1"/>
</dbReference>
<comment type="subunit">
    <text evidence="3">Homotetramer.</text>
</comment>